<dbReference type="OrthoDB" id="384254at2"/>
<proteinExistence type="predicted"/>
<dbReference type="STRING" id="61635.BN85317000"/>
<dbReference type="KEGG" id="abra:BN85317000"/>
<organism evidence="1 2">
    <name type="scientific">Acholeplasma brassicae</name>
    <dbReference type="NCBI Taxonomy" id="61635"/>
    <lineage>
        <taxon>Bacteria</taxon>
        <taxon>Bacillati</taxon>
        <taxon>Mycoplasmatota</taxon>
        <taxon>Mollicutes</taxon>
        <taxon>Acholeplasmatales</taxon>
        <taxon>Acholeplasmataceae</taxon>
        <taxon>Acholeplasma</taxon>
    </lineage>
</organism>
<evidence type="ECO:0000313" key="1">
    <source>
        <dbReference type="EMBL" id="CCV66721.1"/>
    </source>
</evidence>
<protein>
    <submittedName>
        <fullName evidence="1">Uncharacterized protein</fullName>
    </submittedName>
</protein>
<dbReference type="HOGENOM" id="CLU_996139_0_0_14"/>
<reference evidence="1 2" key="1">
    <citation type="journal article" date="2013" name="J. Mol. Microbiol. Biotechnol.">
        <title>Analysis of the Complete Genomes of Acholeplasma brassicae , A. palmae and A. laidlawii and Their Comparison to the Obligate Parasites from ' Candidatus Phytoplasma'.</title>
        <authorList>
            <person name="Kube M."/>
            <person name="Siewert C."/>
            <person name="Migdoll A.M."/>
            <person name="Duduk B."/>
            <person name="Holz S."/>
            <person name="Rabus R."/>
            <person name="Seemuller E."/>
            <person name="Mitrovic J."/>
            <person name="Muller I."/>
            <person name="Buttner C."/>
            <person name="Reinhardt R."/>
        </authorList>
    </citation>
    <scope>NUCLEOTIDE SEQUENCE [LARGE SCALE GENOMIC DNA]</scope>
    <source>
        <strain evidence="2">0502</strain>
    </source>
</reference>
<gene>
    <name evidence="1" type="ORF">BN85317000</name>
</gene>
<accession>U4KQH2</accession>
<dbReference type="AlphaFoldDB" id="U4KQH2"/>
<dbReference type="EMBL" id="FO681348">
    <property type="protein sequence ID" value="CCV66721.1"/>
    <property type="molecule type" value="Genomic_DNA"/>
</dbReference>
<dbReference type="RefSeq" id="WP_030005571.1">
    <property type="nucleotide sequence ID" value="NC_022549.1"/>
</dbReference>
<sequence length="283" mass="32889">MKKIIVRILVLVAGFFIFLTGQTVGEHIIIRREVKEFTSKGVLQEDISTDLIKYYKVSRETYYPEEYVRDPFYQGNLNRPGAIGDIFVTQTSPLALYPGVHQFVSFYFGGHAAYVDENNRLFETIGIPGANEKFLDVLINGGENTHAMDNVRNYWLDPNHRDETDPGYRTYGNYYRKEWIGLRVKESTLEDNQAVVSNLRSLTEQKAQYNFLFVLNTKNRYYCTDLVTRSIEKINDSQGNQKYKFNKDGFAVTINDMILSKDTYIAYFVTTDRQNVKHVYYIG</sequence>
<dbReference type="Proteomes" id="UP000032737">
    <property type="component" value="Chromosome"/>
</dbReference>
<name>U4KQH2_9MOLU</name>
<evidence type="ECO:0000313" key="2">
    <source>
        <dbReference type="Proteomes" id="UP000032737"/>
    </source>
</evidence>
<keyword evidence="2" id="KW-1185">Reference proteome</keyword>